<evidence type="ECO:0000259" key="8">
    <source>
        <dbReference type="PROSITE" id="PS51332"/>
    </source>
</evidence>
<dbReference type="EMBL" id="CP048836">
    <property type="protein sequence ID" value="QID17329.1"/>
    <property type="molecule type" value="Genomic_DNA"/>
</dbReference>
<evidence type="ECO:0000256" key="2">
    <source>
        <dbReference type="ARBA" id="ARBA00022603"/>
    </source>
</evidence>
<protein>
    <submittedName>
        <fullName evidence="10">Radical SAM protein</fullName>
    </submittedName>
</protein>
<dbReference type="SFLD" id="SFLDG01123">
    <property type="entry name" value="methyltransferase_(Class_B)"/>
    <property type="match status" value="1"/>
</dbReference>
<accession>A0A6C1B2W9</accession>
<dbReference type="GO" id="GO:0031419">
    <property type="term" value="F:cobalamin binding"/>
    <property type="evidence" value="ECO:0007669"/>
    <property type="project" value="InterPro"/>
</dbReference>
<dbReference type="KEGG" id="azq:G3580_06515"/>
<keyword evidence="4" id="KW-0949">S-adenosyl-L-methionine</keyword>
<evidence type="ECO:0000313" key="11">
    <source>
        <dbReference type="Proteomes" id="UP000501991"/>
    </source>
</evidence>
<dbReference type="Pfam" id="PF02310">
    <property type="entry name" value="B12-binding"/>
    <property type="match status" value="1"/>
</dbReference>
<dbReference type="SFLD" id="SFLDS00029">
    <property type="entry name" value="Radical_SAM"/>
    <property type="match status" value="1"/>
</dbReference>
<dbReference type="PROSITE" id="PS51332">
    <property type="entry name" value="B12_BINDING"/>
    <property type="match status" value="1"/>
</dbReference>
<dbReference type="InterPro" id="IPR006638">
    <property type="entry name" value="Elp3/MiaA/NifB-like_rSAM"/>
</dbReference>
<dbReference type="SMART" id="SM00729">
    <property type="entry name" value="Elp3"/>
    <property type="match status" value="1"/>
</dbReference>
<dbReference type="Gene3D" id="3.40.50.280">
    <property type="entry name" value="Cobalamin-binding domain"/>
    <property type="match status" value="1"/>
</dbReference>
<dbReference type="InterPro" id="IPR011990">
    <property type="entry name" value="TPR-like_helical_dom_sf"/>
</dbReference>
<dbReference type="InterPro" id="IPR023404">
    <property type="entry name" value="rSAM_horseshoe"/>
</dbReference>
<feature type="domain" description="Radical SAM core" evidence="9">
    <location>
        <begin position="235"/>
        <end position="461"/>
    </location>
</feature>
<dbReference type="CDD" id="cd01335">
    <property type="entry name" value="Radical_SAM"/>
    <property type="match status" value="1"/>
</dbReference>
<dbReference type="PANTHER" id="PTHR43409:SF7">
    <property type="entry name" value="BLL1977 PROTEIN"/>
    <property type="match status" value="1"/>
</dbReference>
<reference evidence="10 11" key="1">
    <citation type="submission" date="2020-02" db="EMBL/GenBank/DDBJ databases">
        <title>Nitrogenibacter mangrovi gen. nov., sp. nov. isolated from mangrove sediment, a denitrifying betaproteobacterium.</title>
        <authorList>
            <person name="Liao H."/>
            <person name="Tian Y."/>
        </authorList>
    </citation>
    <scope>NUCLEOTIDE SEQUENCE [LARGE SCALE GENOMIC DNA]</scope>
    <source>
        <strain evidence="10 11">M9-3-2</strain>
    </source>
</reference>
<dbReference type="SFLD" id="SFLDG01082">
    <property type="entry name" value="B12-binding_domain_containing"/>
    <property type="match status" value="1"/>
</dbReference>
<dbReference type="InterPro" id="IPR034466">
    <property type="entry name" value="Methyltransferase_Class_B"/>
</dbReference>
<dbReference type="GO" id="GO:0003824">
    <property type="term" value="F:catalytic activity"/>
    <property type="evidence" value="ECO:0007669"/>
    <property type="project" value="InterPro"/>
</dbReference>
<evidence type="ECO:0000256" key="5">
    <source>
        <dbReference type="ARBA" id="ARBA00022723"/>
    </source>
</evidence>
<dbReference type="GO" id="GO:0051539">
    <property type="term" value="F:4 iron, 4 sulfur cluster binding"/>
    <property type="evidence" value="ECO:0007669"/>
    <property type="project" value="UniProtKB-KW"/>
</dbReference>
<evidence type="ECO:0000256" key="6">
    <source>
        <dbReference type="ARBA" id="ARBA00023004"/>
    </source>
</evidence>
<keyword evidence="6" id="KW-0408">Iron</keyword>
<evidence type="ECO:0000256" key="7">
    <source>
        <dbReference type="ARBA" id="ARBA00023014"/>
    </source>
</evidence>
<gene>
    <name evidence="10" type="ORF">G3580_06515</name>
</gene>
<keyword evidence="7" id="KW-0411">Iron-sulfur</keyword>
<dbReference type="InterPro" id="IPR006158">
    <property type="entry name" value="Cobalamin-bd"/>
</dbReference>
<dbReference type="SUPFAM" id="SSF102114">
    <property type="entry name" value="Radical SAM enzymes"/>
    <property type="match status" value="1"/>
</dbReference>
<dbReference type="GO" id="GO:0046872">
    <property type="term" value="F:metal ion binding"/>
    <property type="evidence" value="ECO:0007669"/>
    <property type="project" value="UniProtKB-KW"/>
</dbReference>
<evidence type="ECO:0000256" key="1">
    <source>
        <dbReference type="ARBA" id="ARBA00001966"/>
    </source>
</evidence>
<dbReference type="Gene3D" id="1.25.40.10">
    <property type="entry name" value="Tetratricopeptide repeat domain"/>
    <property type="match status" value="1"/>
</dbReference>
<dbReference type="SUPFAM" id="SSF48452">
    <property type="entry name" value="TPR-like"/>
    <property type="match status" value="1"/>
</dbReference>
<evidence type="ECO:0000256" key="4">
    <source>
        <dbReference type="ARBA" id="ARBA00022691"/>
    </source>
</evidence>
<organism evidence="10 11">
    <name type="scientific">Nitrogeniibacter mangrovi</name>
    <dbReference type="NCBI Taxonomy" id="2016596"/>
    <lineage>
        <taxon>Bacteria</taxon>
        <taxon>Pseudomonadati</taxon>
        <taxon>Pseudomonadota</taxon>
        <taxon>Betaproteobacteria</taxon>
        <taxon>Rhodocyclales</taxon>
        <taxon>Zoogloeaceae</taxon>
        <taxon>Nitrogeniibacter</taxon>
    </lineage>
</organism>
<proteinExistence type="predicted"/>
<sequence length="562" mass="63040">MTTRISPLTFHSRRPDAAAADAATTARVLFIVPPYQVKPSSVSSKKGVRSFLAFPYGVLTLATYIQRNAKALEDQFILDLNIPDTRDMNTRIAEALDTHRPTIVAISLMFDVSYRHVAAISAQIKDRDPGTLIVMGGAVVTASYGEILAQQPHVDALCYSEGEQALCRLVDAADRTAALADNPWVTRQSLASGIVPSADYIEDLDIAVDIDYELVDVKAYSMKEAFSPFASYRNERNVKQFFIVTSRGCPFKCVFCAEPSYHGRAMRYASVDAVIAHVEDLVRTYGLNVLTIYDDQLLLDTARAKELFRRLAAFDIRVEMPNGVTAVFIDAELAGLMKAAGVDTIFLALESGSEHVLKNIIKKPIRLDRLKPIIDNLHRNDIFVQAFFINGFPGETDADRQQTYEFIRSHNIDWSLFNYATPLRGTELYRQCVENGWIDDRHRGIGDVDMTDYIIRAPGIDPVRIEQHNYLMNLDVNFVHNTRMRIGDYATAIRCFEEVIDRHPTHAFAHYYLADAMQRAGGDEAAIRHHYDAYLSALQADPIWVEHARHFGLPVQATALSA</sequence>
<evidence type="ECO:0000259" key="9">
    <source>
        <dbReference type="PROSITE" id="PS51918"/>
    </source>
</evidence>
<comment type="cofactor">
    <cofactor evidence="1">
        <name>[4Fe-4S] cluster</name>
        <dbReference type="ChEBI" id="CHEBI:49883"/>
    </cofactor>
</comment>
<dbReference type="InterPro" id="IPR058240">
    <property type="entry name" value="rSAM_sf"/>
</dbReference>
<dbReference type="Gene3D" id="3.80.30.20">
    <property type="entry name" value="tm_1862 like domain"/>
    <property type="match status" value="1"/>
</dbReference>
<evidence type="ECO:0000313" key="10">
    <source>
        <dbReference type="EMBL" id="QID17329.1"/>
    </source>
</evidence>
<dbReference type="AlphaFoldDB" id="A0A6C1B2W9"/>
<dbReference type="RefSeq" id="WP_173764493.1">
    <property type="nucleotide sequence ID" value="NZ_CP048836.1"/>
</dbReference>
<keyword evidence="5" id="KW-0479">Metal-binding</keyword>
<dbReference type="PANTHER" id="PTHR43409">
    <property type="entry name" value="ANAEROBIC MAGNESIUM-PROTOPORPHYRIN IX MONOMETHYL ESTER CYCLASE-RELATED"/>
    <property type="match status" value="1"/>
</dbReference>
<keyword evidence="3" id="KW-0808">Transferase</keyword>
<dbReference type="InterPro" id="IPR007197">
    <property type="entry name" value="rSAM"/>
</dbReference>
<dbReference type="InterPro" id="IPR036724">
    <property type="entry name" value="Cobalamin-bd_sf"/>
</dbReference>
<dbReference type="SUPFAM" id="SSF52242">
    <property type="entry name" value="Cobalamin (vitamin B12)-binding domain"/>
    <property type="match status" value="1"/>
</dbReference>
<feature type="domain" description="B12-binding" evidence="8">
    <location>
        <begin position="38"/>
        <end position="180"/>
    </location>
</feature>
<dbReference type="Proteomes" id="UP000501991">
    <property type="component" value="Chromosome"/>
</dbReference>
<dbReference type="Pfam" id="PF04055">
    <property type="entry name" value="Radical_SAM"/>
    <property type="match status" value="1"/>
</dbReference>
<evidence type="ECO:0000256" key="3">
    <source>
        <dbReference type="ARBA" id="ARBA00022679"/>
    </source>
</evidence>
<name>A0A6C1B2W9_9RHOO</name>
<dbReference type="InterPro" id="IPR051198">
    <property type="entry name" value="BchE-like"/>
</dbReference>
<dbReference type="PROSITE" id="PS51918">
    <property type="entry name" value="RADICAL_SAM"/>
    <property type="match status" value="1"/>
</dbReference>
<keyword evidence="2" id="KW-0489">Methyltransferase</keyword>
<keyword evidence="11" id="KW-1185">Reference proteome</keyword>